<proteinExistence type="predicted"/>
<reference evidence="2" key="1">
    <citation type="journal article" date="2022" name="Int. J. Mol. Sci.">
        <title>Draft Genome of Tanacetum Coccineum: Genomic Comparison of Closely Related Tanacetum-Family Plants.</title>
        <authorList>
            <person name="Yamashiro T."/>
            <person name="Shiraishi A."/>
            <person name="Nakayama K."/>
            <person name="Satake H."/>
        </authorList>
    </citation>
    <scope>NUCLEOTIDE SEQUENCE</scope>
</reference>
<dbReference type="EMBL" id="BQNB010019251">
    <property type="protein sequence ID" value="GJT83310.1"/>
    <property type="molecule type" value="Genomic_DNA"/>
</dbReference>
<keyword evidence="2" id="KW-0808">Transferase</keyword>
<evidence type="ECO:0000313" key="3">
    <source>
        <dbReference type="Proteomes" id="UP001151760"/>
    </source>
</evidence>
<sequence length="243" mass="27784">MRLYGSKMLSTRAGKFSISSESNGLVTQLELKWVKMGFSGASLDLLLLLWKARIPFEGMRCDVWNEMKRGESYKLETSHEVLEGCLEAMAYKEEKGGVLFSSSLQEGNGGACKLLGWLLGCLHEARNWFDDMDPKSVENFEELSHKFLEEFSQQKRYAKDPTEIHGINKRPNEGLQSFIDQFKSKSSHIKVVSLMLHISAFMHDDNNLELAKNHNNRIPQIMNEMFEQVRVFIRGEVTAGSLR</sequence>
<dbReference type="Proteomes" id="UP001151760">
    <property type="component" value="Unassembled WGS sequence"/>
</dbReference>
<protein>
    <submittedName>
        <fullName evidence="2">Reverse transcriptase domain-containing protein</fullName>
    </submittedName>
</protein>
<comment type="caution">
    <text evidence="2">The sequence shown here is derived from an EMBL/GenBank/DDBJ whole genome shotgun (WGS) entry which is preliminary data.</text>
</comment>
<dbReference type="Pfam" id="PF03732">
    <property type="entry name" value="Retrotrans_gag"/>
    <property type="match status" value="1"/>
</dbReference>
<dbReference type="InterPro" id="IPR005162">
    <property type="entry name" value="Retrotrans_gag_dom"/>
</dbReference>
<name>A0ABQ5H7M4_9ASTR</name>
<keyword evidence="2" id="KW-0548">Nucleotidyltransferase</keyword>
<organism evidence="2 3">
    <name type="scientific">Tanacetum coccineum</name>
    <dbReference type="NCBI Taxonomy" id="301880"/>
    <lineage>
        <taxon>Eukaryota</taxon>
        <taxon>Viridiplantae</taxon>
        <taxon>Streptophyta</taxon>
        <taxon>Embryophyta</taxon>
        <taxon>Tracheophyta</taxon>
        <taxon>Spermatophyta</taxon>
        <taxon>Magnoliopsida</taxon>
        <taxon>eudicotyledons</taxon>
        <taxon>Gunneridae</taxon>
        <taxon>Pentapetalae</taxon>
        <taxon>asterids</taxon>
        <taxon>campanulids</taxon>
        <taxon>Asterales</taxon>
        <taxon>Asteraceae</taxon>
        <taxon>Asteroideae</taxon>
        <taxon>Anthemideae</taxon>
        <taxon>Anthemidinae</taxon>
        <taxon>Tanacetum</taxon>
    </lineage>
</organism>
<dbReference type="GO" id="GO:0003964">
    <property type="term" value="F:RNA-directed DNA polymerase activity"/>
    <property type="evidence" value="ECO:0007669"/>
    <property type="project" value="UniProtKB-KW"/>
</dbReference>
<keyword evidence="3" id="KW-1185">Reference proteome</keyword>
<evidence type="ECO:0000259" key="1">
    <source>
        <dbReference type="Pfam" id="PF03732"/>
    </source>
</evidence>
<reference evidence="2" key="2">
    <citation type="submission" date="2022-01" db="EMBL/GenBank/DDBJ databases">
        <authorList>
            <person name="Yamashiro T."/>
            <person name="Shiraishi A."/>
            <person name="Satake H."/>
            <person name="Nakayama K."/>
        </authorList>
    </citation>
    <scope>NUCLEOTIDE SEQUENCE</scope>
</reference>
<keyword evidence="2" id="KW-0695">RNA-directed DNA polymerase</keyword>
<feature type="domain" description="Retrotransposon gag" evidence="1">
    <location>
        <begin position="124"/>
        <end position="200"/>
    </location>
</feature>
<gene>
    <name evidence="2" type="ORF">Tco_1057652</name>
</gene>
<evidence type="ECO:0000313" key="2">
    <source>
        <dbReference type="EMBL" id="GJT83310.1"/>
    </source>
</evidence>
<accession>A0ABQ5H7M4</accession>